<dbReference type="RefSeq" id="WP_067655565.1">
    <property type="nucleotide sequence ID" value="NZ_FQXG01000003.1"/>
</dbReference>
<dbReference type="STRING" id="299255.SAMN02745129_2425"/>
<accession>A0A1M5U6A2</accession>
<dbReference type="AlphaFoldDB" id="A0A1M5U6A2"/>
<organism evidence="1 2">
    <name type="scientific">Ferrimonas marina</name>
    <dbReference type="NCBI Taxonomy" id="299255"/>
    <lineage>
        <taxon>Bacteria</taxon>
        <taxon>Pseudomonadati</taxon>
        <taxon>Pseudomonadota</taxon>
        <taxon>Gammaproteobacteria</taxon>
        <taxon>Alteromonadales</taxon>
        <taxon>Ferrimonadaceae</taxon>
        <taxon>Ferrimonas</taxon>
    </lineage>
</organism>
<proteinExistence type="predicted"/>
<gene>
    <name evidence="1" type="ORF">SAMN02745129_2425</name>
</gene>
<evidence type="ECO:0000313" key="1">
    <source>
        <dbReference type="EMBL" id="SHH58479.1"/>
    </source>
</evidence>
<keyword evidence="2" id="KW-1185">Reference proteome</keyword>
<sequence length="346" mass="38869">MAKRPGQIASDKLRYQALTTDMAFCRYLEANNLHSLSGAARHLGLTTAHLRSALLNLGMDWHQILEHLEKRNPTTTDPTQTLTASAPAQPVHQALGSEVELKAFCVEHGIRTIEALAEHLQVPERTVRHALRLHRVQWQQVKKAISAALGPSFGLPLALAYALQQGDQGLADYMAGQDIHTRGGLAQHLQLSVYEVDQVLTHHRITLSLVLELIHEQQGHLRPARYFDTRTELQIITDILRIRATSIADFAIGMQFQPSDTSRALYCRNLDFDALLLRAARLEPKRMVLTLARLGTDDEVLALLSDHSIELLTREAQDHYAANWRTSLGRLIGKPRFALIRQHHPI</sequence>
<evidence type="ECO:0000313" key="2">
    <source>
        <dbReference type="Proteomes" id="UP000184268"/>
    </source>
</evidence>
<dbReference type="EMBL" id="FQXG01000003">
    <property type="protein sequence ID" value="SHH58479.1"/>
    <property type="molecule type" value="Genomic_DNA"/>
</dbReference>
<protein>
    <submittedName>
        <fullName evidence="1">Uncharacterized protein</fullName>
    </submittedName>
</protein>
<name>A0A1M5U6A2_9GAMM</name>
<reference evidence="2" key="1">
    <citation type="submission" date="2016-11" db="EMBL/GenBank/DDBJ databases">
        <authorList>
            <person name="Varghese N."/>
            <person name="Submissions S."/>
        </authorList>
    </citation>
    <scope>NUCLEOTIDE SEQUENCE [LARGE SCALE GENOMIC DNA]</scope>
    <source>
        <strain evidence="2">DSM 16917</strain>
    </source>
</reference>
<dbReference type="Proteomes" id="UP000184268">
    <property type="component" value="Unassembled WGS sequence"/>
</dbReference>